<dbReference type="Proteomes" id="UP001597502">
    <property type="component" value="Unassembled WGS sequence"/>
</dbReference>
<dbReference type="SUPFAM" id="SSF54506">
    <property type="entry name" value="Diaminopimelate epimerase-like"/>
    <property type="match status" value="1"/>
</dbReference>
<gene>
    <name evidence="2" type="ORF">ACFSUO_09275</name>
</gene>
<dbReference type="Gene3D" id="3.10.310.10">
    <property type="entry name" value="Diaminopimelate Epimerase, Chain A, domain 1"/>
    <property type="match status" value="2"/>
</dbReference>
<dbReference type="Pfam" id="PF05544">
    <property type="entry name" value="Pro_racemase"/>
    <property type="match status" value="1"/>
</dbReference>
<protein>
    <submittedName>
        <fullName evidence="2">Proline racemase family protein</fullName>
    </submittedName>
</protein>
<proteinExistence type="inferred from homology"/>
<comment type="caution">
    <text evidence="2">The sequence shown here is derived from an EMBL/GenBank/DDBJ whole genome shotgun (WGS) entry which is preliminary data.</text>
</comment>
<dbReference type="PANTHER" id="PTHR33442">
    <property type="entry name" value="TRANS-3-HYDROXY-L-PROLINE DEHYDRATASE"/>
    <property type="match status" value="1"/>
</dbReference>
<evidence type="ECO:0000313" key="3">
    <source>
        <dbReference type="Proteomes" id="UP001597502"/>
    </source>
</evidence>
<evidence type="ECO:0000313" key="2">
    <source>
        <dbReference type="EMBL" id="MFD2761159.1"/>
    </source>
</evidence>
<accession>A0ABW5V653</accession>
<name>A0ABW5V653_9BACI</name>
<keyword evidence="3" id="KW-1185">Reference proteome</keyword>
<evidence type="ECO:0000256" key="1">
    <source>
        <dbReference type="ARBA" id="ARBA00007529"/>
    </source>
</evidence>
<dbReference type="InterPro" id="IPR008794">
    <property type="entry name" value="Pro_racemase_fam"/>
</dbReference>
<organism evidence="2 3">
    <name type="scientific">Lentibacillus juripiscarius</name>
    <dbReference type="NCBI Taxonomy" id="257446"/>
    <lineage>
        <taxon>Bacteria</taxon>
        <taxon>Bacillati</taxon>
        <taxon>Bacillota</taxon>
        <taxon>Bacilli</taxon>
        <taxon>Bacillales</taxon>
        <taxon>Bacillaceae</taxon>
        <taxon>Lentibacillus</taxon>
    </lineage>
</organism>
<reference evidence="3" key="1">
    <citation type="journal article" date="2019" name="Int. J. Syst. Evol. Microbiol.">
        <title>The Global Catalogue of Microorganisms (GCM) 10K type strain sequencing project: providing services to taxonomists for standard genome sequencing and annotation.</title>
        <authorList>
            <consortium name="The Broad Institute Genomics Platform"/>
            <consortium name="The Broad Institute Genome Sequencing Center for Infectious Disease"/>
            <person name="Wu L."/>
            <person name="Ma J."/>
        </authorList>
    </citation>
    <scope>NUCLEOTIDE SEQUENCE [LARGE SCALE GENOMIC DNA]</scope>
    <source>
        <strain evidence="3">TISTR 1535</strain>
    </source>
</reference>
<dbReference type="RefSeq" id="WP_382393371.1">
    <property type="nucleotide sequence ID" value="NZ_JBHUNA010000020.1"/>
</dbReference>
<dbReference type="PANTHER" id="PTHR33442:SF1">
    <property type="entry name" value="TRANS-3-HYDROXY-L-PROLINE DEHYDRATASE"/>
    <property type="match status" value="1"/>
</dbReference>
<sequence length="302" mass="33660">MNFSQMFTTIDAHVAGEAFRIIIHSPIQFHTHDITTNQMKVEQHYAHEKALLLNEPRGHRGINGCIVTPSMKADYAVLFVDHKNENRFSYSGLMATLTALLETGNVARKKNGAYEVETVDGIYTVNAHVDKQIVDKAEIKSGDCSLIKSNGAFQLAEVDGLRRYALHSLPESIPAIEMKYLSSIMEWGKQNIAGMEGENIDGMILMESISPEEVRSVTFEMDGAILRSPGVDSTFAIYTALLEKGEQILQIVNHSIFGSQLSAIQDGESAHRFSIETQAFVTGEHQFLYDQEDPLEYGFLLK</sequence>
<dbReference type="EMBL" id="JBHUNA010000020">
    <property type="protein sequence ID" value="MFD2761159.1"/>
    <property type="molecule type" value="Genomic_DNA"/>
</dbReference>
<comment type="similarity">
    <text evidence="1">Belongs to the proline racemase family.</text>
</comment>